<keyword evidence="2 5" id="KW-0548">Nucleotidyltransferase</keyword>
<proteinExistence type="inferred from homology"/>
<dbReference type="Proteomes" id="UP001428817">
    <property type="component" value="Unassembled WGS sequence"/>
</dbReference>
<comment type="caution">
    <text evidence="6">The sequence shown here is derived from an EMBL/GenBank/DDBJ whole genome shotgun (WGS) entry which is preliminary data.</text>
</comment>
<dbReference type="EC" id="2.7.7.105" evidence="5"/>
<dbReference type="PANTHER" id="PTHR40392">
    <property type="entry name" value="2-PHOSPHO-L-LACTATE GUANYLYLTRANSFERASE"/>
    <property type="match status" value="1"/>
</dbReference>
<evidence type="ECO:0000256" key="5">
    <source>
        <dbReference type="HAMAP-Rule" id="MF_02114"/>
    </source>
</evidence>
<dbReference type="Gene3D" id="3.90.550.10">
    <property type="entry name" value="Spore Coat Polysaccharide Biosynthesis Protein SpsA, Chain A"/>
    <property type="match status" value="1"/>
</dbReference>
<comment type="pathway">
    <text evidence="5">Cofactor biosynthesis; coenzyme F420 biosynthesis.</text>
</comment>
<dbReference type="RefSeq" id="WP_345702964.1">
    <property type="nucleotide sequence ID" value="NZ_BAABJP010000018.1"/>
</dbReference>
<evidence type="ECO:0000256" key="4">
    <source>
        <dbReference type="ARBA" id="ARBA00023134"/>
    </source>
</evidence>
<organism evidence="6 7">
    <name type="scientific">Pseudonocardia eucalypti</name>
    <dbReference type="NCBI Taxonomy" id="648755"/>
    <lineage>
        <taxon>Bacteria</taxon>
        <taxon>Bacillati</taxon>
        <taxon>Actinomycetota</taxon>
        <taxon>Actinomycetes</taxon>
        <taxon>Pseudonocardiales</taxon>
        <taxon>Pseudonocardiaceae</taxon>
        <taxon>Pseudonocardia</taxon>
    </lineage>
</organism>
<dbReference type="SUPFAM" id="SSF53448">
    <property type="entry name" value="Nucleotide-diphospho-sugar transferases"/>
    <property type="match status" value="1"/>
</dbReference>
<reference evidence="7" key="1">
    <citation type="journal article" date="2019" name="Int. J. Syst. Evol. Microbiol.">
        <title>The Global Catalogue of Microorganisms (GCM) 10K type strain sequencing project: providing services to taxonomists for standard genome sequencing and annotation.</title>
        <authorList>
            <consortium name="The Broad Institute Genomics Platform"/>
            <consortium name="The Broad Institute Genome Sequencing Center for Infectious Disease"/>
            <person name="Wu L."/>
            <person name="Ma J."/>
        </authorList>
    </citation>
    <scope>NUCLEOTIDE SEQUENCE [LARGE SCALE GENOMIC DNA]</scope>
    <source>
        <strain evidence="7">JCM 18303</strain>
    </source>
</reference>
<name>A0ABP9QA92_9PSEU</name>
<dbReference type="NCBIfam" id="TIGR03552">
    <property type="entry name" value="F420_cofC"/>
    <property type="match status" value="1"/>
</dbReference>
<evidence type="ECO:0000256" key="2">
    <source>
        <dbReference type="ARBA" id="ARBA00022695"/>
    </source>
</evidence>
<comment type="similarity">
    <text evidence="5">Belongs to the CofC family.</text>
</comment>
<evidence type="ECO:0000256" key="1">
    <source>
        <dbReference type="ARBA" id="ARBA00022679"/>
    </source>
</evidence>
<evidence type="ECO:0000313" key="6">
    <source>
        <dbReference type="EMBL" id="GAA5159279.1"/>
    </source>
</evidence>
<evidence type="ECO:0000256" key="3">
    <source>
        <dbReference type="ARBA" id="ARBA00022741"/>
    </source>
</evidence>
<feature type="binding site" evidence="5">
    <location>
        <position position="179"/>
    </location>
    <ligand>
        <name>phosphoenolpyruvate</name>
        <dbReference type="ChEBI" id="CHEBI:58702"/>
    </ligand>
</feature>
<protein>
    <recommendedName>
        <fullName evidence="5">Phosphoenolpyruvate guanylyltransferase</fullName>
        <shortName evidence="5">PEP guanylyltransferase</shortName>
        <ecNumber evidence="5">2.7.7.105</ecNumber>
    </recommendedName>
</protein>
<keyword evidence="1 5" id="KW-0808">Transferase</keyword>
<feature type="binding site" evidence="5">
    <location>
        <position position="163"/>
    </location>
    <ligand>
        <name>phosphoenolpyruvate</name>
        <dbReference type="ChEBI" id="CHEBI:58702"/>
    </ligand>
</feature>
<dbReference type="InterPro" id="IPR029044">
    <property type="entry name" value="Nucleotide-diphossugar_trans"/>
</dbReference>
<gene>
    <name evidence="6" type="primary">cofC</name>
    <name evidence="5" type="synonym">fbiD</name>
    <name evidence="6" type="ORF">GCM10023321_40190</name>
</gene>
<accession>A0ABP9QA92</accession>
<keyword evidence="7" id="KW-1185">Reference proteome</keyword>
<keyword evidence="3 5" id="KW-0547">Nucleotide-binding</keyword>
<dbReference type="GO" id="GO:0016779">
    <property type="term" value="F:nucleotidyltransferase activity"/>
    <property type="evidence" value="ECO:0007669"/>
    <property type="project" value="UniProtKB-KW"/>
</dbReference>
<dbReference type="PANTHER" id="PTHR40392:SF1">
    <property type="entry name" value="2-PHOSPHO-L-LACTATE GUANYLYLTRANSFERASE"/>
    <property type="match status" value="1"/>
</dbReference>
<comment type="function">
    <text evidence="5">Guanylyltransferase that catalyzes the activation of phosphoenolpyruvate (PEP) as enolpyruvoyl-2-diphospho-5'-guanosine, via the condensation of PEP with GTP. It is involved in the biosynthesis of coenzyme F420, a hydride carrier cofactor.</text>
</comment>
<evidence type="ECO:0000313" key="7">
    <source>
        <dbReference type="Proteomes" id="UP001428817"/>
    </source>
</evidence>
<sequence>MSPYTPAARGDHGRTVDLLVPVKSLARAKTRLRGAADNGVGDPGAHARLAMAMVRDTLAVARSAPGVRRVFVVTSDPEVTGALAADVPTLPDHPQRGLNEALRHAAELLRAEPGPRAPLGALQADLPALRAEELAEAVATSLSAFRAGLAERAFCPDAGGTGTTLLLCTADTELDPEFGPDSAAAHQRGGALRLTGRWPGLRRDVDTPEDLRAAAALGLGENTRATLGHVTPIRARPDGL</sequence>
<dbReference type="InterPro" id="IPR002835">
    <property type="entry name" value="CofC"/>
</dbReference>
<dbReference type="HAMAP" id="MF_02114">
    <property type="entry name" value="CofC"/>
    <property type="match status" value="1"/>
</dbReference>
<feature type="binding site" evidence="5">
    <location>
        <position position="182"/>
    </location>
    <ligand>
        <name>phosphoenolpyruvate</name>
        <dbReference type="ChEBI" id="CHEBI:58702"/>
    </ligand>
</feature>
<comment type="catalytic activity">
    <reaction evidence="5">
        <text>phosphoenolpyruvate + GTP + H(+) = enolpyruvoyl-2-diphospho-5'-guanosine + diphosphate</text>
        <dbReference type="Rhea" id="RHEA:30519"/>
        <dbReference type="ChEBI" id="CHEBI:15378"/>
        <dbReference type="ChEBI" id="CHEBI:33019"/>
        <dbReference type="ChEBI" id="CHEBI:37565"/>
        <dbReference type="ChEBI" id="CHEBI:58702"/>
        <dbReference type="ChEBI" id="CHEBI:143701"/>
        <dbReference type="EC" id="2.7.7.105"/>
    </reaction>
</comment>
<keyword evidence="4 5" id="KW-0342">GTP-binding</keyword>
<dbReference type="EMBL" id="BAABJP010000018">
    <property type="protein sequence ID" value="GAA5159279.1"/>
    <property type="molecule type" value="Genomic_DNA"/>
</dbReference>